<evidence type="ECO:0000313" key="1">
    <source>
        <dbReference type="EMBL" id="KAI4374924.1"/>
    </source>
</evidence>
<comment type="caution">
    <text evidence="1">The sequence shown here is derived from an EMBL/GenBank/DDBJ whole genome shotgun (WGS) entry which is preliminary data.</text>
</comment>
<organism evidence="1 2">
    <name type="scientific">Melastoma candidum</name>
    <dbReference type="NCBI Taxonomy" id="119954"/>
    <lineage>
        <taxon>Eukaryota</taxon>
        <taxon>Viridiplantae</taxon>
        <taxon>Streptophyta</taxon>
        <taxon>Embryophyta</taxon>
        <taxon>Tracheophyta</taxon>
        <taxon>Spermatophyta</taxon>
        <taxon>Magnoliopsida</taxon>
        <taxon>eudicotyledons</taxon>
        <taxon>Gunneridae</taxon>
        <taxon>Pentapetalae</taxon>
        <taxon>rosids</taxon>
        <taxon>malvids</taxon>
        <taxon>Myrtales</taxon>
        <taxon>Melastomataceae</taxon>
        <taxon>Melastomatoideae</taxon>
        <taxon>Melastomateae</taxon>
        <taxon>Melastoma</taxon>
    </lineage>
</organism>
<proteinExistence type="predicted"/>
<name>A0ACB9R7S2_9MYRT</name>
<gene>
    <name evidence="1" type="ORF">MLD38_012860</name>
</gene>
<reference evidence="2" key="1">
    <citation type="journal article" date="2023" name="Front. Plant Sci.">
        <title>Chromosomal-level genome assembly of Melastoma candidum provides insights into trichome evolution.</title>
        <authorList>
            <person name="Zhong Y."/>
            <person name="Wu W."/>
            <person name="Sun C."/>
            <person name="Zou P."/>
            <person name="Liu Y."/>
            <person name="Dai S."/>
            <person name="Zhou R."/>
        </authorList>
    </citation>
    <scope>NUCLEOTIDE SEQUENCE [LARGE SCALE GENOMIC DNA]</scope>
</reference>
<evidence type="ECO:0000313" key="2">
    <source>
        <dbReference type="Proteomes" id="UP001057402"/>
    </source>
</evidence>
<sequence>MCLLLTYNENAFRRSFFPPFDVIELVGSELPGGIGAWDLRGRRRNMGGVCSGGTAKVKKDPGGKSSGLSGKLTSNQSSGGSKEDVDLDRNGGRHRKAPSKHDSGELKKSPGSNRKATSKVTPKNLFIGRSGIVGLDKAVEVLDTLGSSVSNLNPGSSFLSGIASRGSRISILAFEVANTIMKGSNLMQSLSPENVHFLKTDIMHSQGVKLLVSRDVIELLILAAADKREELEVFSREVVRFGNLCKDPQWHNLERYFSRLDSEDSDHRPHRAEAEASMQELTNLARHTSELYHELQALDRFEQDYQQKADELESLNLPRKGEGIAMLHNEVKHQKKLVRGLKKKSLWSKNLEEIMEKLVDCVTYIHHAISEAFEDNGMTSLIKEAKRNTNGPQRLGTAGLALHYANVINQIDTIASRPSSLPSNTRDSLYNGLPPPVKKALHRNLQTANAKEELSVAEIKAEMEKTLQWLVPVATNTIKAHQGFGWVGEWANSGSMTEIDKSTPSTSNLIRLQTLYHADKQKMDNYILDLVTWLHHLISQVRNRDYQPYQQMLFQSPNPKRRGFSPGMSPVKGSPSISQEDRNLLERVCQRRMVPGISKSQEFPVVRRRKKNRVWAVSKSADTSPVQDLSSNVGLETPGINVLDVMDGLGLGIRRRVVGRG</sequence>
<dbReference type="EMBL" id="CM042883">
    <property type="protein sequence ID" value="KAI4374924.1"/>
    <property type="molecule type" value="Genomic_DNA"/>
</dbReference>
<keyword evidence="2" id="KW-1185">Reference proteome</keyword>
<accession>A0ACB9R7S2</accession>
<dbReference type="Proteomes" id="UP001057402">
    <property type="component" value="Chromosome 4"/>
</dbReference>
<protein>
    <submittedName>
        <fullName evidence="1">Uncharacterized protein</fullName>
    </submittedName>
</protein>